<organism evidence="6 7">
    <name type="scientific">Candidatus Hydrogenisulfobacillus filiaventi</name>
    <dbReference type="NCBI Taxonomy" id="2707344"/>
    <lineage>
        <taxon>Bacteria</taxon>
        <taxon>Bacillati</taxon>
        <taxon>Bacillota</taxon>
        <taxon>Clostridia</taxon>
        <taxon>Eubacteriales</taxon>
        <taxon>Clostridiales Family XVII. Incertae Sedis</taxon>
        <taxon>Candidatus Hydrogenisulfobacillus</taxon>
    </lineage>
</organism>
<dbReference type="EMBL" id="LR778114">
    <property type="protein sequence ID" value="CAB1128133.1"/>
    <property type="molecule type" value="Genomic_DNA"/>
</dbReference>
<keyword evidence="7" id="KW-1185">Reference proteome</keyword>
<keyword evidence="2 6" id="KW-0378">Hydrolase</keyword>
<dbReference type="KEGG" id="hfv:R50_0627"/>
<comment type="similarity">
    <text evidence="1">Belongs to the low molecular weight phosphotyrosine protein phosphatase family.</text>
</comment>
<feature type="active site" description="Nucleophile" evidence="4">
    <location>
        <position position="12"/>
    </location>
</feature>
<evidence type="ECO:0000256" key="4">
    <source>
        <dbReference type="PIRSR" id="PIRSR617867-1"/>
    </source>
</evidence>
<feature type="active site" description="Proton donor" evidence="4">
    <location>
        <position position="118"/>
    </location>
</feature>
<dbReference type="InterPro" id="IPR050438">
    <property type="entry name" value="LMW_PTPase"/>
</dbReference>
<dbReference type="Proteomes" id="UP000503399">
    <property type="component" value="Chromosome"/>
</dbReference>
<evidence type="ECO:0000256" key="2">
    <source>
        <dbReference type="ARBA" id="ARBA00022801"/>
    </source>
</evidence>
<feature type="domain" description="Phosphotyrosine protein phosphatase I" evidence="5">
    <location>
        <begin position="6"/>
        <end position="144"/>
    </location>
</feature>
<accession>A0A6F8ZER3</accession>
<protein>
    <submittedName>
        <fullName evidence="6">Protein-arginine-phosphatase</fullName>
        <ecNumber evidence="6">3.9.1.2</ecNumber>
    </submittedName>
</protein>
<dbReference type="AlphaFoldDB" id="A0A6F8ZER3"/>
<dbReference type="GO" id="GO:0004725">
    <property type="term" value="F:protein tyrosine phosphatase activity"/>
    <property type="evidence" value="ECO:0007669"/>
    <property type="project" value="InterPro"/>
</dbReference>
<sequence>MTTAIGRILFVCSGNTCRSPMAQALWAVKGTGVAAESAGVHAWPGQPATREAVQAVRAYGASLEAHRSRGLDQVTADPDLVLTMTAGQARAVAAARPEWAGRVHPLTAYVGETGDIPDPIGQGDAAYRDLARELWRLLDRLAARLAADNHGSRPPPGPFSG</sequence>
<dbReference type="PANTHER" id="PTHR11717:SF31">
    <property type="entry name" value="LOW MOLECULAR WEIGHT PROTEIN-TYROSINE-PHOSPHATASE ETP-RELATED"/>
    <property type="match status" value="1"/>
</dbReference>
<dbReference type="GO" id="GO:0098627">
    <property type="term" value="F:protein arginine phosphatase activity"/>
    <property type="evidence" value="ECO:0007669"/>
    <property type="project" value="UniProtKB-EC"/>
</dbReference>
<dbReference type="SUPFAM" id="SSF52788">
    <property type="entry name" value="Phosphotyrosine protein phosphatases I"/>
    <property type="match status" value="1"/>
</dbReference>
<evidence type="ECO:0000259" key="5">
    <source>
        <dbReference type="SMART" id="SM00226"/>
    </source>
</evidence>
<dbReference type="PANTHER" id="PTHR11717">
    <property type="entry name" value="LOW MOLECULAR WEIGHT PROTEIN TYROSINE PHOSPHATASE"/>
    <property type="match status" value="1"/>
</dbReference>
<keyword evidence="3" id="KW-0904">Protein phosphatase</keyword>
<reference evidence="6 7" key="1">
    <citation type="submission" date="2020-02" db="EMBL/GenBank/DDBJ databases">
        <authorList>
            <person name="Hogendoorn C."/>
        </authorList>
    </citation>
    <scope>NUCLEOTIDE SEQUENCE [LARGE SCALE GENOMIC DNA]</scope>
    <source>
        <strain evidence="6">R501</strain>
    </source>
</reference>
<dbReference type="InterPro" id="IPR017867">
    <property type="entry name" value="Tyr_phospatase_low_mol_wt"/>
</dbReference>
<dbReference type="InterPro" id="IPR023485">
    <property type="entry name" value="Ptyr_pPase"/>
</dbReference>
<dbReference type="Pfam" id="PF01451">
    <property type="entry name" value="LMWPc"/>
    <property type="match status" value="1"/>
</dbReference>
<dbReference type="PRINTS" id="PR00719">
    <property type="entry name" value="LMWPTPASE"/>
</dbReference>
<dbReference type="EC" id="3.9.1.2" evidence="6"/>
<gene>
    <name evidence="6" type="primary">ywle</name>
    <name evidence="6" type="ORF">R50_0627</name>
</gene>
<dbReference type="SMART" id="SM00226">
    <property type="entry name" value="LMWPc"/>
    <property type="match status" value="1"/>
</dbReference>
<evidence type="ECO:0000313" key="6">
    <source>
        <dbReference type="EMBL" id="CAB1128133.1"/>
    </source>
</evidence>
<evidence type="ECO:0000313" key="7">
    <source>
        <dbReference type="Proteomes" id="UP000503399"/>
    </source>
</evidence>
<dbReference type="InterPro" id="IPR036196">
    <property type="entry name" value="Ptyr_pPase_sf"/>
</dbReference>
<evidence type="ECO:0000256" key="3">
    <source>
        <dbReference type="ARBA" id="ARBA00022912"/>
    </source>
</evidence>
<proteinExistence type="inferred from homology"/>
<evidence type="ECO:0000256" key="1">
    <source>
        <dbReference type="ARBA" id="ARBA00011063"/>
    </source>
</evidence>
<dbReference type="Gene3D" id="3.40.50.2300">
    <property type="match status" value="1"/>
</dbReference>
<feature type="active site" evidence="4">
    <location>
        <position position="18"/>
    </location>
</feature>
<name>A0A6F8ZER3_9FIRM</name>